<dbReference type="EMBL" id="ML120509">
    <property type="protein sequence ID" value="RPA90934.1"/>
    <property type="molecule type" value="Genomic_DNA"/>
</dbReference>
<evidence type="ECO:0000313" key="3">
    <source>
        <dbReference type="Proteomes" id="UP000276215"/>
    </source>
</evidence>
<gene>
    <name evidence="2" type="ORF">L873DRAFT_1820224</name>
    <name evidence="1" type="ORF">L873DRAFT_1823180</name>
</gene>
<dbReference type="EMBL" id="ML120596">
    <property type="protein sequence ID" value="RPA89275.1"/>
    <property type="molecule type" value="Genomic_DNA"/>
</dbReference>
<proteinExistence type="predicted"/>
<evidence type="ECO:0000313" key="1">
    <source>
        <dbReference type="EMBL" id="RPA89275.1"/>
    </source>
</evidence>
<feature type="non-terminal residue" evidence="1">
    <location>
        <position position="56"/>
    </location>
</feature>
<dbReference type="AlphaFoldDB" id="A0A3N4IU12"/>
<organism evidence="1 3">
    <name type="scientific">Choiromyces venosus 120613-1</name>
    <dbReference type="NCBI Taxonomy" id="1336337"/>
    <lineage>
        <taxon>Eukaryota</taxon>
        <taxon>Fungi</taxon>
        <taxon>Dikarya</taxon>
        <taxon>Ascomycota</taxon>
        <taxon>Pezizomycotina</taxon>
        <taxon>Pezizomycetes</taxon>
        <taxon>Pezizales</taxon>
        <taxon>Tuberaceae</taxon>
        <taxon>Choiromyces</taxon>
    </lineage>
</organism>
<accession>A0A3N4IU12</accession>
<dbReference type="Proteomes" id="UP000276215">
    <property type="component" value="Unassembled WGS sequence"/>
</dbReference>
<reference evidence="1 3" key="1">
    <citation type="journal article" date="2018" name="Nat. Ecol. Evol.">
        <title>Pezizomycetes genomes reveal the molecular basis of ectomycorrhizal truffle lifestyle.</title>
        <authorList>
            <person name="Murat C."/>
            <person name="Payen T."/>
            <person name="Noel B."/>
            <person name="Kuo A."/>
            <person name="Morin E."/>
            <person name="Chen J."/>
            <person name="Kohler A."/>
            <person name="Krizsan K."/>
            <person name="Balestrini R."/>
            <person name="Da Silva C."/>
            <person name="Montanini B."/>
            <person name="Hainaut M."/>
            <person name="Levati E."/>
            <person name="Barry K.W."/>
            <person name="Belfiori B."/>
            <person name="Cichocki N."/>
            <person name="Clum A."/>
            <person name="Dockter R.B."/>
            <person name="Fauchery L."/>
            <person name="Guy J."/>
            <person name="Iotti M."/>
            <person name="Le Tacon F."/>
            <person name="Lindquist E.A."/>
            <person name="Lipzen A."/>
            <person name="Malagnac F."/>
            <person name="Mello A."/>
            <person name="Molinier V."/>
            <person name="Miyauchi S."/>
            <person name="Poulain J."/>
            <person name="Riccioni C."/>
            <person name="Rubini A."/>
            <person name="Sitrit Y."/>
            <person name="Splivallo R."/>
            <person name="Traeger S."/>
            <person name="Wang M."/>
            <person name="Zifcakova L."/>
            <person name="Wipf D."/>
            <person name="Zambonelli A."/>
            <person name="Paolocci F."/>
            <person name="Nowrousian M."/>
            <person name="Ottonello S."/>
            <person name="Baldrian P."/>
            <person name="Spatafora J.W."/>
            <person name="Henrissat B."/>
            <person name="Nagy L.G."/>
            <person name="Aury J.M."/>
            <person name="Wincker P."/>
            <person name="Grigoriev I.V."/>
            <person name="Bonfante P."/>
            <person name="Martin F.M."/>
        </authorList>
    </citation>
    <scope>NUCLEOTIDE SEQUENCE [LARGE SCALE GENOMIC DNA]</scope>
    <source>
        <strain evidence="1 3">120613-1</strain>
    </source>
</reference>
<keyword evidence="3" id="KW-1185">Reference proteome</keyword>
<evidence type="ECO:0000313" key="2">
    <source>
        <dbReference type="EMBL" id="RPA90934.1"/>
    </source>
</evidence>
<protein>
    <submittedName>
        <fullName evidence="1">Uncharacterized protein</fullName>
    </submittedName>
</protein>
<name>A0A3N4IU12_9PEZI</name>
<sequence length="56" mass="6356">MPRVINTFRKKPAHNNIPPTISKQPDKQIKTIKILAFGQEILDWRGGGVLCRTSKI</sequence>